<keyword evidence="10" id="KW-1185">Reference proteome</keyword>
<dbReference type="PANTHER" id="PTHR42873">
    <property type="entry name" value="RIBOSOMAL RNA LARGE SUBUNIT METHYLTRANSFERASE"/>
    <property type="match status" value="1"/>
</dbReference>
<dbReference type="Gene3D" id="2.30.130.10">
    <property type="entry name" value="PUA domain"/>
    <property type="match status" value="1"/>
</dbReference>
<keyword evidence="4 9" id="KW-0808">Transferase</keyword>
<comment type="subcellular location">
    <subcellularLocation>
        <location evidence="1">Cytoplasm</location>
    </subcellularLocation>
</comment>
<dbReference type="PATRIC" id="fig|525903.6.peg.1269"/>
<dbReference type="EMBL" id="CP001818">
    <property type="protein sequence ID" value="ACZ19499.1"/>
    <property type="molecule type" value="Genomic_DNA"/>
</dbReference>
<organism evidence="9 10">
    <name type="scientific">Thermanaerovibrio acidaminovorans (strain ATCC 49978 / DSM 6589 / Su883)</name>
    <name type="common">Selenomonas acidaminovorans</name>
    <dbReference type="NCBI Taxonomy" id="525903"/>
    <lineage>
        <taxon>Bacteria</taxon>
        <taxon>Thermotogati</taxon>
        <taxon>Synergistota</taxon>
        <taxon>Synergistia</taxon>
        <taxon>Synergistales</taxon>
        <taxon>Synergistaceae</taxon>
        <taxon>Thermanaerovibrio</taxon>
    </lineage>
</organism>
<dbReference type="GO" id="GO:0003723">
    <property type="term" value="F:RNA binding"/>
    <property type="evidence" value="ECO:0007669"/>
    <property type="project" value="InterPro"/>
</dbReference>
<protein>
    <submittedName>
        <fullName evidence="9">SAM dependent methyl transferase</fullName>
    </submittedName>
</protein>
<keyword evidence="3" id="KW-0489">Methyltransferase</keyword>
<evidence type="ECO:0000313" key="10">
    <source>
        <dbReference type="Proteomes" id="UP000002030"/>
    </source>
</evidence>
<dbReference type="Pfam" id="PF17785">
    <property type="entry name" value="PUA_3"/>
    <property type="match status" value="1"/>
</dbReference>
<dbReference type="GO" id="GO:0032259">
    <property type="term" value="P:methylation"/>
    <property type="evidence" value="ECO:0007669"/>
    <property type="project" value="UniProtKB-KW"/>
</dbReference>
<dbReference type="Proteomes" id="UP000002030">
    <property type="component" value="Chromosome"/>
</dbReference>
<dbReference type="CDD" id="cd11572">
    <property type="entry name" value="RlmI_M_like"/>
    <property type="match status" value="1"/>
</dbReference>
<reference evidence="9 10" key="1">
    <citation type="journal article" date="2009" name="Stand. Genomic Sci.">
        <title>Complete genome sequence of Thermanaerovibrio acidaminovorans type strain (Su883).</title>
        <authorList>
            <person name="Chovatia M."/>
            <person name="Sikorski J."/>
            <person name="Schroder M."/>
            <person name="Lapidus A."/>
            <person name="Nolan M."/>
            <person name="Tice H."/>
            <person name="Glavina Del Rio T."/>
            <person name="Copeland A."/>
            <person name="Cheng J.F."/>
            <person name="Lucas S."/>
            <person name="Chen F."/>
            <person name="Bruce D."/>
            <person name="Goodwin L."/>
            <person name="Pitluck S."/>
            <person name="Ivanova N."/>
            <person name="Mavromatis K."/>
            <person name="Ovchinnikova G."/>
            <person name="Pati A."/>
            <person name="Chen A."/>
            <person name="Palaniappan K."/>
            <person name="Land M."/>
            <person name="Hauser L."/>
            <person name="Chang Y.J."/>
            <person name="Jeffries C.D."/>
            <person name="Chain P."/>
            <person name="Saunders E."/>
            <person name="Detter J.C."/>
            <person name="Brettin T."/>
            <person name="Rohde M."/>
            <person name="Goker M."/>
            <person name="Spring S."/>
            <person name="Bristow J."/>
            <person name="Markowitz V."/>
            <person name="Hugenholtz P."/>
            <person name="Kyrpides N.C."/>
            <person name="Klenk H.P."/>
            <person name="Eisen J.A."/>
        </authorList>
    </citation>
    <scope>NUCLEOTIDE SEQUENCE [LARGE SCALE GENOMIC DNA]</scope>
    <source>
        <strain evidence="10">ATCC 49978 / DSM 6589 / Su883</strain>
    </source>
</reference>
<proteinExistence type="inferred from homology"/>
<dbReference type="EnsemblBacteria" id="ACZ19499">
    <property type="protein sequence ID" value="ACZ19499"/>
    <property type="gene ID" value="Taci_1268"/>
</dbReference>
<gene>
    <name evidence="9" type="ordered locus">Taci_1268</name>
</gene>
<dbReference type="AlphaFoldDB" id="D1B658"/>
<evidence type="ECO:0000259" key="7">
    <source>
        <dbReference type="Pfam" id="PF10672"/>
    </source>
</evidence>
<dbReference type="InterPro" id="IPR029063">
    <property type="entry name" value="SAM-dependent_MTases_sf"/>
</dbReference>
<dbReference type="InterPro" id="IPR036974">
    <property type="entry name" value="PUA_sf"/>
</dbReference>
<evidence type="ECO:0000256" key="5">
    <source>
        <dbReference type="ARBA" id="ARBA00022691"/>
    </source>
</evidence>
<keyword evidence="2" id="KW-0963">Cytoplasm</keyword>
<dbReference type="GO" id="GO:0005737">
    <property type="term" value="C:cytoplasm"/>
    <property type="evidence" value="ECO:0007669"/>
    <property type="project" value="UniProtKB-SubCell"/>
</dbReference>
<dbReference type="GO" id="GO:0008168">
    <property type="term" value="F:methyltransferase activity"/>
    <property type="evidence" value="ECO:0007669"/>
    <property type="project" value="UniProtKB-KW"/>
</dbReference>
<dbReference type="STRING" id="525903.Taci_1268"/>
<evidence type="ECO:0000256" key="6">
    <source>
        <dbReference type="ARBA" id="ARBA00038091"/>
    </source>
</evidence>
<dbReference type="OrthoDB" id="9805492at2"/>
<evidence type="ECO:0000256" key="2">
    <source>
        <dbReference type="ARBA" id="ARBA00022490"/>
    </source>
</evidence>
<accession>D1B658</accession>
<dbReference type="InterPro" id="IPR019614">
    <property type="entry name" value="SAM-dep_methyl-trfase"/>
</dbReference>
<evidence type="ECO:0000256" key="4">
    <source>
        <dbReference type="ARBA" id="ARBA00022679"/>
    </source>
</evidence>
<evidence type="ECO:0000256" key="3">
    <source>
        <dbReference type="ARBA" id="ARBA00022603"/>
    </source>
</evidence>
<dbReference type="SUPFAM" id="SSF88697">
    <property type="entry name" value="PUA domain-like"/>
    <property type="match status" value="1"/>
</dbReference>
<feature type="domain" description="RlmI-like PUA" evidence="8">
    <location>
        <begin position="7"/>
        <end position="64"/>
    </location>
</feature>
<dbReference type="CDD" id="cd02440">
    <property type="entry name" value="AdoMet_MTases"/>
    <property type="match status" value="1"/>
</dbReference>
<dbReference type="SUPFAM" id="SSF53335">
    <property type="entry name" value="S-adenosyl-L-methionine-dependent methyltransferases"/>
    <property type="match status" value="1"/>
</dbReference>
<evidence type="ECO:0000313" key="9">
    <source>
        <dbReference type="EMBL" id="ACZ19499.1"/>
    </source>
</evidence>
<dbReference type="PANTHER" id="PTHR42873:SF1">
    <property type="entry name" value="S-ADENOSYLMETHIONINE-DEPENDENT METHYLTRANSFERASE DOMAIN-CONTAINING PROTEIN"/>
    <property type="match status" value="1"/>
</dbReference>
<dbReference type="KEGG" id="tai:Taci_1268"/>
<dbReference type="HOGENOM" id="CLU_014042_0_0_0"/>
<sequence>MSHLPKVHLKPSASEGIARRHPWIYRGAVAHSQGEMGDLVEVLLDRRPVAFGLLGPSDIAVRILGFGPAEDLGAVLSRRLASAASWRIPMARSRGVQAFRLVHGESDGLPAAVVDLYGSTAVLQLSHLGWIRNLDLFVRCLLEAVPSIRSVVLKNTGKHLPKEGLQEDVRVLIGSLDQDLTVPLGRVPQRVPVLKGQKTGLYLDTRDWAEDLSRLPLEGARVLDAFSYQGHLSLNLLALGAREAVLVEQSPLALSNALWSARGLGLQERVTLLEGNAFDLLKGLDQRGEKFNLVIMDPPPFAPSRRNLEGAMRGYRELMVRAINLVLSGGFVLFGSCSHAVSHDALLELALKGALDRSAQVRVIHRPAQPWDHPVSPQVPQGEYLKGILMEVDK</sequence>
<dbReference type="InterPro" id="IPR015947">
    <property type="entry name" value="PUA-like_sf"/>
</dbReference>
<dbReference type="InterPro" id="IPR041532">
    <property type="entry name" value="RlmI-like_PUA"/>
</dbReference>
<evidence type="ECO:0000256" key="1">
    <source>
        <dbReference type="ARBA" id="ARBA00004496"/>
    </source>
</evidence>
<feature type="domain" description="S-adenosylmethionine-dependent methyltransferase" evidence="7">
    <location>
        <begin position="191"/>
        <end position="356"/>
    </location>
</feature>
<evidence type="ECO:0000259" key="8">
    <source>
        <dbReference type="Pfam" id="PF17785"/>
    </source>
</evidence>
<name>D1B658_THEAS</name>
<dbReference type="CDD" id="cd21153">
    <property type="entry name" value="PUA_RlmI"/>
    <property type="match status" value="1"/>
</dbReference>
<dbReference type="Pfam" id="PF10672">
    <property type="entry name" value="Methyltrans_SAM"/>
    <property type="match status" value="1"/>
</dbReference>
<dbReference type="Gene3D" id="3.30.750.80">
    <property type="entry name" value="RNA methyltransferase domain (HRMD) like"/>
    <property type="match status" value="1"/>
</dbReference>
<dbReference type="RefSeq" id="WP_012870010.1">
    <property type="nucleotide sequence ID" value="NC_013522.1"/>
</dbReference>
<comment type="similarity">
    <text evidence="6">Belongs to the methyltransferase superfamily. RlmI family.</text>
</comment>
<dbReference type="Gene3D" id="3.40.50.150">
    <property type="entry name" value="Vaccinia Virus protein VP39"/>
    <property type="match status" value="1"/>
</dbReference>
<dbReference type="eggNOG" id="COG1092">
    <property type="taxonomic scope" value="Bacteria"/>
</dbReference>
<dbReference type="PROSITE" id="PS50890">
    <property type="entry name" value="PUA"/>
    <property type="match status" value="1"/>
</dbReference>
<keyword evidence="5" id="KW-0949">S-adenosyl-L-methionine</keyword>